<evidence type="ECO:0008006" key="2">
    <source>
        <dbReference type="Google" id="ProtNLM"/>
    </source>
</evidence>
<comment type="caution">
    <text evidence="1">The sequence shown here is derived from an EMBL/GenBank/DDBJ whole genome shotgun (WGS) entry which is preliminary data.</text>
</comment>
<reference evidence="1" key="2">
    <citation type="journal article" date="2024" name="Plant">
        <title>Genomic evolution and insights into agronomic trait innovations of Sesamum species.</title>
        <authorList>
            <person name="Miao H."/>
            <person name="Wang L."/>
            <person name="Qu L."/>
            <person name="Liu H."/>
            <person name="Sun Y."/>
            <person name="Le M."/>
            <person name="Wang Q."/>
            <person name="Wei S."/>
            <person name="Zheng Y."/>
            <person name="Lin W."/>
            <person name="Duan Y."/>
            <person name="Cao H."/>
            <person name="Xiong S."/>
            <person name="Wang X."/>
            <person name="Wei L."/>
            <person name="Li C."/>
            <person name="Ma Q."/>
            <person name="Ju M."/>
            <person name="Zhao R."/>
            <person name="Li G."/>
            <person name="Mu C."/>
            <person name="Tian Q."/>
            <person name="Mei H."/>
            <person name="Zhang T."/>
            <person name="Gao T."/>
            <person name="Zhang H."/>
        </authorList>
    </citation>
    <scope>NUCLEOTIDE SEQUENCE</scope>
    <source>
        <strain evidence="1">G01</strain>
    </source>
</reference>
<name>A0AAW2NA66_9LAMI</name>
<organism evidence="1">
    <name type="scientific">Sesamum angustifolium</name>
    <dbReference type="NCBI Taxonomy" id="2727405"/>
    <lineage>
        <taxon>Eukaryota</taxon>
        <taxon>Viridiplantae</taxon>
        <taxon>Streptophyta</taxon>
        <taxon>Embryophyta</taxon>
        <taxon>Tracheophyta</taxon>
        <taxon>Spermatophyta</taxon>
        <taxon>Magnoliopsida</taxon>
        <taxon>eudicotyledons</taxon>
        <taxon>Gunneridae</taxon>
        <taxon>Pentapetalae</taxon>
        <taxon>asterids</taxon>
        <taxon>lamiids</taxon>
        <taxon>Lamiales</taxon>
        <taxon>Pedaliaceae</taxon>
        <taxon>Sesamum</taxon>
    </lineage>
</organism>
<dbReference type="AlphaFoldDB" id="A0AAW2NA66"/>
<dbReference type="EMBL" id="JACGWK010000008">
    <property type="protein sequence ID" value="KAL0339341.1"/>
    <property type="molecule type" value="Genomic_DNA"/>
</dbReference>
<evidence type="ECO:0000313" key="1">
    <source>
        <dbReference type="EMBL" id="KAL0339341.1"/>
    </source>
</evidence>
<proteinExistence type="predicted"/>
<sequence length="62" mass="7074">MQLENILLEVVNTSLYGFAGKVVHPHGMISLPPNPRDQTFLEDLFIEISSRGSYDIYLLHED</sequence>
<accession>A0AAW2NA66</accession>
<reference evidence="1" key="1">
    <citation type="submission" date="2020-06" db="EMBL/GenBank/DDBJ databases">
        <authorList>
            <person name="Li T."/>
            <person name="Hu X."/>
            <person name="Zhang T."/>
            <person name="Song X."/>
            <person name="Zhang H."/>
            <person name="Dai N."/>
            <person name="Sheng W."/>
            <person name="Hou X."/>
            <person name="Wei L."/>
        </authorList>
    </citation>
    <scope>NUCLEOTIDE SEQUENCE</scope>
    <source>
        <strain evidence="1">G01</strain>
        <tissue evidence="1">Leaf</tissue>
    </source>
</reference>
<protein>
    <recommendedName>
        <fullName evidence="2">DNA-directed DNA polymerase</fullName>
    </recommendedName>
</protein>
<gene>
    <name evidence="1" type="ORF">Sangu_1456200</name>
</gene>